<evidence type="ECO:0000256" key="1">
    <source>
        <dbReference type="ARBA" id="ARBA00001968"/>
    </source>
</evidence>
<gene>
    <name evidence="9" type="ORF">F8M41_017455</name>
</gene>
<evidence type="ECO:0000256" key="5">
    <source>
        <dbReference type="ARBA" id="ARBA00022723"/>
    </source>
</evidence>
<dbReference type="PANTHER" id="PTHR22930:SF85">
    <property type="entry name" value="GH03217P-RELATED"/>
    <property type="match status" value="1"/>
</dbReference>
<dbReference type="InterPro" id="IPR045249">
    <property type="entry name" value="HARBI1-like"/>
</dbReference>
<keyword evidence="4" id="KW-0540">Nuclease</keyword>
<comment type="subcellular location">
    <subcellularLocation>
        <location evidence="2">Nucleus</location>
    </subcellularLocation>
</comment>
<name>A0A8H4AN80_GIGMA</name>
<evidence type="ECO:0000259" key="8">
    <source>
        <dbReference type="Pfam" id="PF13359"/>
    </source>
</evidence>
<dbReference type="GO" id="GO:0046872">
    <property type="term" value="F:metal ion binding"/>
    <property type="evidence" value="ECO:0007669"/>
    <property type="project" value="UniProtKB-KW"/>
</dbReference>
<keyword evidence="10" id="KW-1185">Reference proteome</keyword>
<dbReference type="OrthoDB" id="2445244at2759"/>
<comment type="similarity">
    <text evidence="3">Belongs to the HARBI1 family.</text>
</comment>
<evidence type="ECO:0000256" key="2">
    <source>
        <dbReference type="ARBA" id="ARBA00004123"/>
    </source>
</evidence>
<comment type="caution">
    <text evidence="9">The sequence shown here is derived from an EMBL/GenBank/DDBJ whole genome shotgun (WGS) entry which is preliminary data.</text>
</comment>
<dbReference type="GO" id="GO:0016787">
    <property type="term" value="F:hydrolase activity"/>
    <property type="evidence" value="ECO:0007669"/>
    <property type="project" value="UniProtKB-KW"/>
</dbReference>
<evidence type="ECO:0000256" key="3">
    <source>
        <dbReference type="ARBA" id="ARBA00006958"/>
    </source>
</evidence>
<dbReference type="GO" id="GO:0004518">
    <property type="term" value="F:nuclease activity"/>
    <property type="evidence" value="ECO:0007669"/>
    <property type="project" value="UniProtKB-KW"/>
</dbReference>
<dbReference type="PANTHER" id="PTHR22930">
    <property type="match status" value="1"/>
</dbReference>
<dbReference type="GO" id="GO:0005634">
    <property type="term" value="C:nucleus"/>
    <property type="evidence" value="ECO:0007669"/>
    <property type="project" value="UniProtKB-SubCell"/>
</dbReference>
<dbReference type="Pfam" id="PF13359">
    <property type="entry name" value="DDE_Tnp_4"/>
    <property type="match status" value="1"/>
</dbReference>
<accession>A0A8H4AN80</accession>
<sequence>METSKWSRNTNIGTNTWCKSRVLTQGFEYQEAGFGRQKLPNVIGAMDGSHIPIHPPSENSARYVNQKNFHSINLLAVVDHQGRFTYIHAGEADYVHDARVFYRSSLYHEISSSAEQWVLGRTYVIADSAYLLRTYLIKAYPDYYTLTHRERRFNKTISSMRMVIEHAFRCLKGQ</sequence>
<comment type="cofactor">
    <cofactor evidence="1">
        <name>a divalent metal cation</name>
        <dbReference type="ChEBI" id="CHEBI:60240"/>
    </cofactor>
</comment>
<proteinExistence type="inferred from homology"/>
<keyword evidence="7" id="KW-0539">Nucleus</keyword>
<dbReference type="InterPro" id="IPR027806">
    <property type="entry name" value="HARBI1_dom"/>
</dbReference>
<evidence type="ECO:0000256" key="4">
    <source>
        <dbReference type="ARBA" id="ARBA00022722"/>
    </source>
</evidence>
<dbReference type="EMBL" id="WTPW01000401">
    <property type="protein sequence ID" value="KAF0514972.1"/>
    <property type="molecule type" value="Genomic_DNA"/>
</dbReference>
<keyword evidence="6" id="KW-0378">Hydrolase</keyword>
<keyword evidence="5" id="KW-0479">Metal-binding</keyword>
<reference evidence="9 10" key="1">
    <citation type="journal article" date="2019" name="Environ. Microbiol.">
        <title>At the nexus of three kingdoms: the genome of the mycorrhizal fungus Gigaspora margarita provides insights into plant, endobacterial and fungal interactions.</title>
        <authorList>
            <person name="Venice F."/>
            <person name="Ghignone S."/>
            <person name="Salvioli di Fossalunga A."/>
            <person name="Amselem J."/>
            <person name="Novero M."/>
            <person name="Xianan X."/>
            <person name="Sedzielewska Toro K."/>
            <person name="Morin E."/>
            <person name="Lipzen A."/>
            <person name="Grigoriev I.V."/>
            <person name="Henrissat B."/>
            <person name="Martin F.M."/>
            <person name="Bonfante P."/>
        </authorList>
    </citation>
    <scope>NUCLEOTIDE SEQUENCE [LARGE SCALE GENOMIC DNA]</scope>
    <source>
        <strain evidence="9 10">BEG34</strain>
    </source>
</reference>
<dbReference type="Proteomes" id="UP000439903">
    <property type="component" value="Unassembled WGS sequence"/>
</dbReference>
<evidence type="ECO:0000313" key="9">
    <source>
        <dbReference type="EMBL" id="KAF0514972.1"/>
    </source>
</evidence>
<feature type="domain" description="DDE Tnp4" evidence="8">
    <location>
        <begin position="46"/>
        <end position="173"/>
    </location>
</feature>
<evidence type="ECO:0000256" key="7">
    <source>
        <dbReference type="ARBA" id="ARBA00023242"/>
    </source>
</evidence>
<evidence type="ECO:0000313" key="10">
    <source>
        <dbReference type="Proteomes" id="UP000439903"/>
    </source>
</evidence>
<evidence type="ECO:0000256" key="6">
    <source>
        <dbReference type="ARBA" id="ARBA00022801"/>
    </source>
</evidence>
<protein>
    <submittedName>
        <fullName evidence="9">Putative nuclease harbi1</fullName>
    </submittedName>
</protein>
<dbReference type="AlphaFoldDB" id="A0A8H4AN80"/>
<organism evidence="9 10">
    <name type="scientific">Gigaspora margarita</name>
    <dbReference type="NCBI Taxonomy" id="4874"/>
    <lineage>
        <taxon>Eukaryota</taxon>
        <taxon>Fungi</taxon>
        <taxon>Fungi incertae sedis</taxon>
        <taxon>Mucoromycota</taxon>
        <taxon>Glomeromycotina</taxon>
        <taxon>Glomeromycetes</taxon>
        <taxon>Diversisporales</taxon>
        <taxon>Gigasporaceae</taxon>
        <taxon>Gigaspora</taxon>
    </lineage>
</organism>